<evidence type="ECO:0000259" key="6">
    <source>
        <dbReference type="Pfam" id="PF18962"/>
    </source>
</evidence>
<evidence type="ECO:0000256" key="4">
    <source>
        <dbReference type="SAM" id="SignalP"/>
    </source>
</evidence>
<proteinExistence type="predicted"/>
<dbReference type="SUPFAM" id="SSF52058">
    <property type="entry name" value="L domain-like"/>
    <property type="match status" value="2"/>
</dbReference>
<dbReference type="PANTHER" id="PTHR47566">
    <property type="match status" value="1"/>
</dbReference>
<dbReference type="Pfam" id="PF07675">
    <property type="entry name" value="Cleaved_Adhesin"/>
    <property type="match status" value="1"/>
</dbReference>
<sequence length="867" mass="94768">MKIKLLSFILFTISYLGFSQTTAIPDANFEQALIDLGIDSDGIVNGQILTSDAESVTAEPGLYLANKNISDLTGIEAFINVFDLECQNNNISNLDLSNLTSLFYLDCSNNNLSSLNIKNGNNTNLSSNAFNASSNPNLDCIQVDSAEYSNSNWTNIDFGVNFSTNCEYSSGTTNIPDSNFEQALIDWGIDSDGVINGSVFTSDISGVTYLNISYRNISDLTGIEAFTALTELRCQGNNLTSLNFSNNLQLKKLLCYSNNLSSLNISNNTVLEEVNANNNSIQNINLTNNTLLKDFQIGGSELTSIDVSNNNLLETLGVGANQISTLDISNNPNLTNLDCYFNQISSLDISDKFQLKKLSCNLNNLTSLDVSNNTLLEELKCGQNSIQNININNNTLLKILWVDSNELTSLDISNNTLLEVLSCQDNQLTSLNVNAHTNLRELLFAVNQISTINISNNTLLERLQCQFNQLSTLDVSNNTLLNDFNCGANLLTNLDISQNTLMDILWCFDNQLTSLDVSNNLQLTWLSCGNNQLGYLDLSSHSKLEAIECNENQLTYLNIKNGNNTLITGGFYFNTTDNPNLTCIQVDDPSYSSTNWTNIDAHTSFSEDCGIVWSSDSSDYANFTTVDSDADTFNWTVEGGTTSKSSASKGLASSGTRFFSQSWNPEAGNLTPDNLLITPTGAITVPSNASSISFKLNVEASSSDRPAEHLAIYVFDEAAGQSFDTKIHEETLTVGGSGTAKDITAAIPITFAGKNIGIIVRHFNTVGQDKLYVDDFKVSYEASTLTIAEENDQTATTLYPNPTKDRIHINTLQKALYKLTNINGQILVKGVLHGGNNTIDISHFQDGMYFLNINSNLGNVIKKIIKN</sequence>
<reference evidence="7 8" key="1">
    <citation type="submission" date="2020-03" db="EMBL/GenBank/DDBJ databases">
        <title>Tamlana sp. nov, isolated from XXX.</title>
        <authorList>
            <person name="Cao W.R."/>
        </authorList>
    </citation>
    <scope>NUCLEOTIDE SEQUENCE [LARGE SCALE GENOMIC DNA]</scope>
    <source>
        <strain evidence="7 8">HST1-43</strain>
    </source>
</reference>
<comment type="caution">
    <text evidence="7">The sequence shown here is derived from an EMBL/GenBank/DDBJ whole genome shotgun (WGS) entry which is preliminary data.</text>
</comment>
<dbReference type="PANTHER" id="PTHR47566:SF1">
    <property type="entry name" value="PROTEIN NUD1"/>
    <property type="match status" value="1"/>
</dbReference>
<keyword evidence="1" id="KW-0433">Leucine-rich repeat</keyword>
<evidence type="ECO:0000313" key="8">
    <source>
        <dbReference type="Proteomes" id="UP000760545"/>
    </source>
</evidence>
<feature type="domain" description="Cleaved adhesin" evidence="5">
    <location>
        <begin position="621"/>
        <end position="776"/>
    </location>
</feature>
<keyword evidence="8" id="KW-1185">Reference proteome</keyword>
<feature type="chain" id="PRO_5046482507" evidence="4">
    <location>
        <begin position="24"/>
        <end position="867"/>
    </location>
</feature>
<gene>
    <name evidence="7" type="ORF">HC176_09935</name>
</gene>
<feature type="signal peptide" evidence="4">
    <location>
        <begin position="1"/>
        <end position="23"/>
    </location>
</feature>
<feature type="domain" description="Secretion system C-terminal sorting" evidence="6">
    <location>
        <begin position="798"/>
        <end position="865"/>
    </location>
</feature>
<dbReference type="Proteomes" id="UP000760545">
    <property type="component" value="Unassembled WGS sequence"/>
</dbReference>
<organism evidence="7 8">
    <name type="scientific">Tamlana crocina</name>
    <dbReference type="NCBI Taxonomy" id="393006"/>
    <lineage>
        <taxon>Bacteria</taxon>
        <taxon>Pseudomonadati</taxon>
        <taxon>Bacteroidota</taxon>
        <taxon>Flavobacteriia</taxon>
        <taxon>Flavobacteriales</taxon>
        <taxon>Flavobacteriaceae</taxon>
        <taxon>Tamlana</taxon>
    </lineage>
</organism>
<evidence type="ECO:0000256" key="2">
    <source>
        <dbReference type="ARBA" id="ARBA00022729"/>
    </source>
</evidence>
<keyword evidence="2 4" id="KW-0732">Signal</keyword>
<accession>A0ABX1DFG3</accession>
<dbReference type="NCBIfam" id="TIGR04183">
    <property type="entry name" value="Por_Secre_tail"/>
    <property type="match status" value="1"/>
</dbReference>
<dbReference type="Gene3D" id="3.80.10.10">
    <property type="entry name" value="Ribonuclease Inhibitor"/>
    <property type="match status" value="3"/>
</dbReference>
<dbReference type="InterPro" id="IPR052574">
    <property type="entry name" value="CDIRP"/>
</dbReference>
<evidence type="ECO:0000256" key="1">
    <source>
        <dbReference type="ARBA" id="ARBA00022614"/>
    </source>
</evidence>
<evidence type="ECO:0000313" key="7">
    <source>
        <dbReference type="EMBL" id="NJX15809.1"/>
    </source>
</evidence>
<protein>
    <submittedName>
        <fullName evidence="7">T9SS type A sorting domain-containing protein</fullName>
    </submittedName>
</protein>
<evidence type="ECO:0000259" key="5">
    <source>
        <dbReference type="Pfam" id="PF07675"/>
    </source>
</evidence>
<dbReference type="Gene3D" id="2.60.120.200">
    <property type="match status" value="1"/>
</dbReference>
<name>A0ABX1DFG3_9FLAO</name>
<dbReference type="InterPro" id="IPR032675">
    <property type="entry name" value="LRR_dom_sf"/>
</dbReference>
<dbReference type="Pfam" id="PF18962">
    <property type="entry name" value="Por_Secre_tail"/>
    <property type="match status" value="1"/>
</dbReference>
<dbReference type="InterPro" id="IPR026444">
    <property type="entry name" value="Secre_tail"/>
</dbReference>
<evidence type="ECO:0000256" key="3">
    <source>
        <dbReference type="ARBA" id="ARBA00022737"/>
    </source>
</evidence>
<dbReference type="EMBL" id="JAAVJS010000012">
    <property type="protein sequence ID" value="NJX15809.1"/>
    <property type="molecule type" value="Genomic_DNA"/>
</dbReference>
<dbReference type="InterPro" id="IPR011628">
    <property type="entry name" value="Cleaved_adhesin"/>
</dbReference>
<dbReference type="RefSeq" id="WP_167918051.1">
    <property type="nucleotide sequence ID" value="NZ_JAAVJS010000012.1"/>
</dbReference>
<keyword evidence="3" id="KW-0677">Repeat</keyword>